<feature type="transmembrane region" description="Helical" evidence="9">
    <location>
        <begin position="192"/>
        <end position="212"/>
    </location>
</feature>
<evidence type="ECO:0000256" key="6">
    <source>
        <dbReference type="ARBA" id="ARBA00023065"/>
    </source>
</evidence>
<dbReference type="SUPFAM" id="SSF103473">
    <property type="entry name" value="MFS general substrate transporter"/>
    <property type="match status" value="1"/>
</dbReference>
<feature type="compositionally biased region" description="Pro residues" evidence="8">
    <location>
        <begin position="1"/>
        <end position="12"/>
    </location>
</feature>
<feature type="region of interest" description="Disordered" evidence="8">
    <location>
        <begin position="1"/>
        <end position="28"/>
    </location>
</feature>
<comment type="similarity">
    <text evidence="2">Belongs to the major facilitator superfamily.</text>
</comment>
<evidence type="ECO:0000256" key="1">
    <source>
        <dbReference type="ARBA" id="ARBA00004141"/>
    </source>
</evidence>
<evidence type="ECO:0000256" key="7">
    <source>
        <dbReference type="ARBA" id="ARBA00023136"/>
    </source>
</evidence>
<feature type="transmembrane region" description="Helical" evidence="9">
    <location>
        <begin position="371"/>
        <end position="390"/>
    </location>
</feature>
<feature type="transmembrane region" description="Helical" evidence="9">
    <location>
        <begin position="236"/>
        <end position="256"/>
    </location>
</feature>
<keyword evidence="7 9" id="KW-0472">Membrane</keyword>
<dbReference type="PANTHER" id="PTHR23501:SF87">
    <property type="entry name" value="SIDEROPHORE IRON TRANSPORTER 2"/>
    <property type="match status" value="1"/>
</dbReference>
<keyword evidence="6" id="KW-0406">Ion transport</keyword>
<evidence type="ECO:0000256" key="9">
    <source>
        <dbReference type="SAM" id="Phobius"/>
    </source>
</evidence>
<dbReference type="Gene3D" id="1.20.1250.20">
    <property type="entry name" value="MFS general substrate transporter like domains"/>
    <property type="match status" value="1"/>
</dbReference>
<dbReference type="PANTHER" id="PTHR23501">
    <property type="entry name" value="MAJOR FACILITATOR SUPERFAMILY"/>
    <property type="match status" value="1"/>
</dbReference>
<organism evidence="11 12">
    <name type="scientific">Cutaneotrichosporon spelunceum</name>
    <dbReference type="NCBI Taxonomy" id="1672016"/>
    <lineage>
        <taxon>Eukaryota</taxon>
        <taxon>Fungi</taxon>
        <taxon>Dikarya</taxon>
        <taxon>Basidiomycota</taxon>
        <taxon>Agaricomycotina</taxon>
        <taxon>Tremellomycetes</taxon>
        <taxon>Trichosporonales</taxon>
        <taxon>Trichosporonaceae</taxon>
        <taxon>Cutaneotrichosporon</taxon>
    </lineage>
</organism>
<dbReference type="PROSITE" id="PS50850">
    <property type="entry name" value="MFS"/>
    <property type="match status" value="1"/>
</dbReference>
<dbReference type="GO" id="GO:0022857">
    <property type="term" value="F:transmembrane transporter activity"/>
    <property type="evidence" value="ECO:0007669"/>
    <property type="project" value="InterPro"/>
</dbReference>
<keyword evidence="3" id="KW-0813">Transport</keyword>
<evidence type="ECO:0000256" key="4">
    <source>
        <dbReference type="ARBA" id="ARBA00022692"/>
    </source>
</evidence>
<dbReference type="InterPro" id="IPR020846">
    <property type="entry name" value="MFS_dom"/>
</dbReference>
<feature type="domain" description="Major facilitator superfamily (MFS) profile" evidence="10">
    <location>
        <begin position="39"/>
        <end position="534"/>
    </location>
</feature>
<comment type="subcellular location">
    <subcellularLocation>
        <location evidence="1">Membrane</location>
        <topology evidence="1">Multi-pass membrane protein</topology>
    </subcellularLocation>
</comment>
<evidence type="ECO:0000256" key="3">
    <source>
        <dbReference type="ARBA" id="ARBA00022448"/>
    </source>
</evidence>
<reference evidence="11" key="1">
    <citation type="journal article" date="2023" name="BMC Genomics">
        <title>Chromosome-level genome assemblies of Cutaneotrichosporon spp. (Trichosporonales, Basidiomycota) reveal imbalanced evolution between nucleotide sequences and chromosome synteny.</title>
        <authorList>
            <person name="Kobayashi Y."/>
            <person name="Kayamori A."/>
            <person name="Aoki K."/>
            <person name="Shiwa Y."/>
            <person name="Matsutani M."/>
            <person name="Fujita N."/>
            <person name="Sugita T."/>
            <person name="Iwasaki W."/>
            <person name="Tanaka N."/>
            <person name="Takashima M."/>
        </authorList>
    </citation>
    <scope>NUCLEOTIDE SEQUENCE</scope>
    <source>
        <strain evidence="11">HIS016</strain>
    </source>
</reference>
<keyword evidence="5 9" id="KW-1133">Transmembrane helix</keyword>
<feature type="transmembrane region" description="Helical" evidence="9">
    <location>
        <begin position="511"/>
        <end position="530"/>
    </location>
</feature>
<proteinExistence type="inferred from homology"/>
<feature type="compositionally biased region" description="Acidic residues" evidence="8">
    <location>
        <begin position="18"/>
        <end position="28"/>
    </location>
</feature>
<gene>
    <name evidence="11" type="ORF">CspeluHIS016_0206120</name>
</gene>
<feature type="transmembrane region" description="Helical" evidence="9">
    <location>
        <begin position="158"/>
        <end position="180"/>
    </location>
</feature>
<keyword evidence="4 9" id="KW-0812">Transmembrane</keyword>
<feature type="transmembrane region" description="Helical" evidence="9">
    <location>
        <begin position="132"/>
        <end position="151"/>
    </location>
</feature>
<dbReference type="FunFam" id="1.20.1250.20:FF:000197">
    <property type="entry name" value="Siderophore iron transporter 1"/>
    <property type="match status" value="1"/>
</dbReference>
<feature type="transmembrane region" description="Helical" evidence="9">
    <location>
        <begin position="299"/>
        <end position="321"/>
    </location>
</feature>
<evidence type="ECO:0000313" key="11">
    <source>
        <dbReference type="EMBL" id="GMK55556.1"/>
    </source>
</evidence>
<sequence length="604" mass="65392">MTRTQPLPPPTPGHSDSESEAEAEYESEDEAVSGNRWLVFLGLALAAYIYSLDGMTTYQYLSFATSAVHHHSSAGTIGTVQAIIIAVGKPFMAKIADVCGRGEAFLAVAALYLIGYLTMASAYSISTIAVGNIFYAFGYTGLQMLLQIVIADMTSLRWRGLVGGLVSAPFLINIFVSAEIASRVLPDWRKGYVQFAVVVPAMLAPLIAALLAQGKSRTHVGYGIANLRAAAADMDFMGLVLVAASLTLILVPLGIVPAPDNNWDHNTLIAMGVLGVALFVVFLAYEWRVPTHPVFPMRWLGRTPILSACLIGFFDFTSFYLQYTYLYSFILVTEDWGLKTVAYFVYTHAFSITVFGIVAGAIMYATRRFKWMLFAGLLVRLLGVGIMLRARSADGTTFELVLCQVLQGLGGGFAGIAAQVGAQAAVASADVATVTAMTLLLSEVGNSVGSAAATSIWNTYMPSDLAEHVPTANQTLLDELFGSITDIVQYPIDDPIRLGAIGAYRSVMHRLVSWAIAVALIPPFVCLFLTKDVRLSNTRAVPGLDEEAVPVPPVKRIRRQSSRMSRIVSRRSLRIDGTATPDELEHLVPSTQTPDYVRPPTRLR</sequence>
<feature type="transmembrane region" description="Helical" evidence="9">
    <location>
        <begin position="104"/>
        <end position="126"/>
    </location>
</feature>
<evidence type="ECO:0000259" key="10">
    <source>
        <dbReference type="PROSITE" id="PS50850"/>
    </source>
</evidence>
<dbReference type="AlphaFoldDB" id="A0AAD3TRF0"/>
<keyword evidence="12" id="KW-1185">Reference proteome</keyword>
<feature type="transmembrane region" description="Helical" evidence="9">
    <location>
        <begin position="341"/>
        <end position="364"/>
    </location>
</feature>
<evidence type="ECO:0000313" key="12">
    <source>
        <dbReference type="Proteomes" id="UP001222932"/>
    </source>
</evidence>
<evidence type="ECO:0000256" key="8">
    <source>
        <dbReference type="SAM" id="MobiDB-lite"/>
    </source>
</evidence>
<evidence type="ECO:0000256" key="2">
    <source>
        <dbReference type="ARBA" id="ARBA00008335"/>
    </source>
</evidence>
<evidence type="ECO:0000256" key="5">
    <source>
        <dbReference type="ARBA" id="ARBA00022989"/>
    </source>
</evidence>
<feature type="transmembrane region" description="Helical" evidence="9">
    <location>
        <begin position="37"/>
        <end position="61"/>
    </location>
</feature>
<accession>A0AAD3TRF0</accession>
<comment type="caution">
    <text evidence="11">The sequence shown here is derived from an EMBL/GenBank/DDBJ whole genome shotgun (WGS) entry which is preliminary data.</text>
</comment>
<feature type="transmembrane region" description="Helical" evidence="9">
    <location>
        <begin position="73"/>
        <end position="92"/>
    </location>
</feature>
<protein>
    <recommendedName>
        <fullName evidence="10">Major facilitator superfamily (MFS) profile domain-containing protein</fullName>
    </recommendedName>
</protein>
<dbReference type="GO" id="GO:0005886">
    <property type="term" value="C:plasma membrane"/>
    <property type="evidence" value="ECO:0007669"/>
    <property type="project" value="TreeGrafter"/>
</dbReference>
<dbReference type="InterPro" id="IPR036259">
    <property type="entry name" value="MFS_trans_sf"/>
</dbReference>
<dbReference type="EMBL" id="BTCM01000002">
    <property type="protein sequence ID" value="GMK55556.1"/>
    <property type="molecule type" value="Genomic_DNA"/>
</dbReference>
<dbReference type="GO" id="GO:0006811">
    <property type="term" value="P:monoatomic ion transport"/>
    <property type="evidence" value="ECO:0007669"/>
    <property type="project" value="UniProtKB-KW"/>
</dbReference>
<feature type="transmembrane region" description="Helical" evidence="9">
    <location>
        <begin position="268"/>
        <end position="287"/>
    </location>
</feature>
<dbReference type="Proteomes" id="UP001222932">
    <property type="component" value="Unassembled WGS sequence"/>
</dbReference>
<name>A0AAD3TRF0_9TREE</name>
<reference evidence="11" key="2">
    <citation type="submission" date="2023-06" db="EMBL/GenBank/DDBJ databases">
        <authorList>
            <person name="Kobayashi Y."/>
            <person name="Kayamori A."/>
            <person name="Aoki K."/>
            <person name="Shiwa Y."/>
            <person name="Fujita N."/>
            <person name="Sugita T."/>
            <person name="Iwasaki W."/>
            <person name="Tanaka N."/>
            <person name="Takashima M."/>
        </authorList>
    </citation>
    <scope>NUCLEOTIDE SEQUENCE</scope>
    <source>
        <strain evidence="11">HIS016</strain>
    </source>
</reference>